<proteinExistence type="predicted"/>
<dbReference type="GeneID" id="87926659"/>
<name>A0ABR0H061_9PEZI</name>
<dbReference type="SUPFAM" id="SSF48403">
    <property type="entry name" value="Ankyrin repeat"/>
    <property type="match status" value="1"/>
</dbReference>
<comment type="caution">
    <text evidence="1">The sequence shown here is derived from an EMBL/GenBank/DDBJ whole genome shotgun (WGS) entry which is preliminary data.</text>
</comment>
<accession>A0ABR0H061</accession>
<dbReference type="InterPro" id="IPR036770">
    <property type="entry name" value="Ankyrin_rpt-contain_sf"/>
</dbReference>
<dbReference type="EMBL" id="JAFFHB010000009">
    <property type="protein sequence ID" value="KAK4661362.1"/>
    <property type="molecule type" value="Genomic_DNA"/>
</dbReference>
<dbReference type="RefSeq" id="XP_062761328.1">
    <property type="nucleotide sequence ID" value="XM_062906413.1"/>
</dbReference>
<dbReference type="Proteomes" id="UP001326199">
    <property type="component" value="Unassembled WGS sequence"/>
</dbReference>
<reference evidence="1 2" key="1">
    <citation type="journal article" date="2023" name="bioRxiv">
        <title>High-quality genome assemblies of four members of thePodospora anserinaspecies complex.</title>
        <authorList>
            <person name="Ament-Velasquez S.L."/>
            <person name="Vogan A.A."/>
            <person name="Wallerman O."/>
            <person name="Hartmann F."/>
            <person name="Gautier V."/>
            <person name="Silar P."/>
            <person name="Giraud T."/>
            <person name="Johannesson H."/>
        </authorList>
    </citation>
    <scope>NUCLEOTIDE SEQUENCE [LARGE SCALE GENOMIC DNA]</scope>
    <source>
        <strain evidence="1 2">CBS 411.78</strain>
    </source>
</reference>
<gene>
    <name evidence="1" type="ORF">QC763_0102270</name>
</gene>
<dbReference type="Gene3D" id="1.25.40.20">
    <property type="entry name" value="Ankyrin repeat-containing domain"/>
    <property type="match status" value="1"/>
</dbReference>
<evidence type="ECO:0000313" key="2">
    <source>
        <dbReference type="Proteomes" id="UP001326199"/>
    </source>
</evidence>
<sequence length="266" mass="29312">MDDRKSHSAELDFLTKALQVSKTHRRLNPELLEPLKYLEYYPKDSVVKFLEVACPILTVETLQLAESPHFVKRLVPDLNPNLITHSLDSGESYDTANFLINSRLIINSVTEGGHTPLTATIRMQHPQLRSKIWRLGTRLVIPGDTACRCGRSLCATALTAAILEGNVDIAHLLLKKRACPNRHPSASIDSVLPLAAAIITSNIQMAQTLLLAGAASYDQLALDSISLELGLGFHQTVAGLPSELLQRRQAVLEFDFEQSHQALPNL</sequence>
<protein>
    <submittedName>
        <fullName evidence="1">Uncharacterized protein</fullName>
    </submittedName>
</protein>
<evidence type="ECO:0000313" key="1">
    <source>
        <dbReference type="EMBL" id="KAK4661362.1"/>
    </source>
</evidence>
<organism evidence="1 2">
    <name type="scientific">Podospora pseudopauciseta</name>
    <dbReference type="NCBI Taxonomy" id="2093780"/>
    <lineage>
        <taxon>Eukaryota</taxon>
        <taxon>Fungi</taxon>
        <taxon>Dikarya</taxon>
        <taxon>Ascomycota</taxon>
        <taxon>Pezizomycotina</taxon>
        <taxon>Sordariomycetes</taxon>
        <taxon>Sordariomycetidae</taxon>
        <taxon>Sordariales</taxon>
        <taxon>Podosporaceae</taxon>
        <taxon>Podospora</taxon>
    </lineage>
</organism>
<keyword evidence="2" id="KW-1185">Reference proteome</keyword>